<evidence type="ECO:0000313" key="1">
    <source>
        <dbReference type="EMBL" id="KAJ2974198.1"/>
    </source>
</evidence>
<dbReference type="Proteomes" id="UP001143856">
    <property type="component" value="Unassembled WGS sequence"/>
</dbReference>
<accession>A0ACC1N5Y8</accession>
<evidence type="ECO:0000313" key="2">
    <source>
        <dbReference type="Proteomes" id="UP001143856"/>
    </source>
</evidence>
<keyword evidence="2" id="KW-1185">Reference proteome</keyword>
<organism evidence="1 2">
    <name type="scientific">Xylaria curta</name>
    <dbReference type="NCBI Taxonomy" id="42375"/>
    <lineage>
        <taxon>Eukaryota</taxon>
        <taxon>Fungi</taxon>
        <taxon>Dikarya</taxon>
        <taxon>Ascomycota</taxon>
        <taxon>Pezizomycotina</taxon>
        <taxon>Sordariomycetes</taxon>
        <taxon>Xylariomycetidae</taxon>
        <taxon>Xylariales</taxon>
        <taxon>Xylariaceae</taxon>
        <taxon>Xylaria</taxon>
    </lineage>
</organism>
<protein>
    <submittedName>
        <fullName evidence="1">Uncharacterized protein</fullName>
    </submittedName>
</protein>
<gene>
    <name evidence="1" type="ORF">NUW58_g8735</name>
</gene>
<sequence>MLVGYPMLDDRTVLPADHPIQPYLLWTSQANDLGWKALLGKERGAHRRERSYLCSPARAKDLSGLPDTYIDIGGLDLFVDEDLEFTKRLGSAGVYVEFHLYPGVPHGFDGVRELRAAQEAVALQTKFLTRY</sequence>
<comment type="caution">
    <text evidence="1">The sequence shown here is derived from an EMBL/GenBank/DDBJ whole genome shotgun (WGS) entry which is preliminary data.</text>
</comment>
<name>A0ACC1N5Y8_9PEZI</name>
<proteinExistence type="predicted"/>
<reference evidence="1" key="1">
    <citation type="submission" date="2022-10" db="EMBL/GenBank/DDBJ databases">
        <title>Genome Sequence of Xylaria curta.</title>
        <authorList>
            <person name="Buettner E."/>
        </authorList>
    </citation>
    <scope>NUCLEOTIDE SEQUENCE</scope>
    <source>
        <strain evidence="1">Babe10</strain>
    </source>
</reference>
<dbReference type="EMBL" id="JAPDGR010002791">
    <property type="protein sequence ID" value="KAJ2974198.1"/>
    <property type="molecule type" value="Genomic_DNA"/>
</dbReference>